<dbReference type="OrthoDB" id="406844at2759"/>
<organism evidence="2 3">
    <name type="scientific">Microdochium trichocladiopsis</name>
    <dbReference type="NCBI Taxonomy" id="1682393"/>
    <lineage>
        <taxon>Eukaryota</taxon>
        <taxon>Fungi</taxon>
        <taxon>Dikarya</taxon>
        <taxon>Ascomycota</taxon>
        <taxon>Pezizomycotina</taxon>
        <taxon>Sordariomycetes</taxon>
        <taxon>Xylariomycetidae</taxon>
        <taxon>Xylariales</taxon>
        <taxon>Microdochiaceae</taxon>
        <taxon>Microdochium</taxon>
    </lineage>
</organism>
<accession>A0A9P9BIL5</accession>
<dbReference type="Gene3D" id="3.40.50.1820">
    <property type="entry name" value="alpha/beta hydrolase"/>
    <property type="match status" value="1"/>
</dbReference>
<dbReference type="GO" id="GO:0006629">
    <property type="term" value="P:lipid metabolic process"/>
    <property type="evidence" value="ECO:0007669"/>
    <property type="project" value="InterPro"/>
</dbReference>
<dbReference type="InterPro" id="IPR002921">
    <property type="entry name" value="Fungal_lipase-type"/>
</dbReference>
<dbReference type="GO" id="GO:0016787">
    <property type="term" value="F:hydrolase activity"/>
    <property type="evidence" value="ECO:0007669"/>
    <property type="project" value="UniProtKB-KW"/>
</dbReference>
<name>A0A9P9BIL5_9PEZI</name>
<gene>
    <name evidence="2" type="ORF">B0I36DRAFT_355682</name>
</gene>
<evidence type="ECO:0000313" key="3">
    <source>
        <dbReference type="Proteomes" id="UP000756346"/>
    </source>
</evidence>
<dbReference type="GeneID" id="70187005"/>
<dbReference type="InterPro" id="IPR029058">
    <property type="entry name" value="AB_hydrolase_fold"/>
</dbReference>
<keyword evidence="2" id="KW-0378">Hydrolase</keyword>
<dbReference type="Pfam" id="PF01764">
    <property type="entry name" value="Lipase_3"/>
    <property type="match status" value="1"/>
</dbReference>
<evidence type="ECO:0000259" key="1">
    <source>
        <dbReference type="Pfam" id="PF01764"/>
    </source>
</evidence>
<dbReference type="EMBL" id="JAGTJQ010000013">
    <property type="protein sequence ID" value="KAH7014475.1"/>
    <property type="molecule type" value="Genomic_DNA"/>
</dbReference>
<comment type="caution">
    <text evidence="2">The sequence shown here is derived from an EMBL/GenBank/DDBJ whole genome shotgun (WGS) entry which is preliminary data.</text>
</comment>
<protein>
    <submittedName>
        <fullName evidence="2">Alpha/Beta hydrolase protein</fullName>
    </submittedName>
</protein>
<dbReference type="SUPFAM" id="SSF53474">
    <property type="entry name" value="alpha/beta-Hydrolases"/>
    <property type="match status" value="1"/>
</dbReference>
<feature type="domain" description="Fungal lipase-type" evidence="1">
    <location>
        <begin position="88"/>
        <end position="262"/>
    </location>
</feature>
<sequence>MTTPFNFNTSQQVYCLSAASNAVGSKQGTEADLQQAMDDALASKLPQVTGDWEVSWGPKVYKPMPEESGPVENVWFAAVSESQKLVVVAVSGTAPPSIKDWLDDIDVERVVNFGTWVGSWSTSTGVPVPVVDKSPDTTANAYIANGTATGVYNILSNTDPKTNTYLWQYLQTITPDYNVIFTGHSMGGAISPTLALGLKQAGMISAGQAYAMPSAGPSPGNANFVALYRKLFPVTVPPQGGVPDYGTLNTDFYNTDDIVPQAWSILPTDDRNLNNITSQIYTWAKLDTDWLVYLTAVGLVGQATRCSAASKVAYAPIPGTAFTSPIDGGVPQISSFADLGGSILRNHTSDYWTYIGVQAFVDEFDDKVVQQPGVEPLPETPIVAAPDSAAGGATGVLPVKAKAGAGSLVTVLEHLVEP</sequence>
<dbReference type="AlphaFoldDB" id="A0A9P9BIL5"/>
<evidence type="ECO:0000313" key="2">
    <source>
        <dbReference type="EMBL" id="KAH7014475.1"/>
    </source>
</evidence>
<reference evidence="2" key="1">
    <citation type="journal article" date="2021" name="Nat. Commun.">
        <title>Genetic determinants of endophytism in the Arabidopsis root mycobiome.</title>
        <authorList>
            <person name="Mesny F."/>
            <person name="Miyauchi S."/>
            <person name="Thiergart T."/>
            <person name="Pickel B."/>
            <person name="Atanasova L."/>
            <person name="Karlsson M."/>
            <person name="Huettel B."/>
            <person name="Barry K.W."/>
            <person name="Haridas S."/>
            <person name="Chen C."/>
            <person name="Bauer D."/>
            <person name="Andreopoulos W."/>
            <person name="Pangilinan J."/>
            <person name="LaButti K."/>
            <person name="Riley R."/>
            <person name="Lipzen A."/>
            <person name="Clum A."/>
            <person name="Drula E."/>
            <person name="Henrissat B."/>
            <person name="Kohler A."/>
            <person name="Grigoriev I.V."/>
            <person name="Martin F.M."/>
            <person name="Hacquard S."/>
        </authorList>
    </citation>
    <scope>NUCLEOTIDE SEQUENCE</scope>
    <source>
        <strain evidence="2">MPI-CAGE-CH-0230</strain>
    </source>
</reference>
<dbReference type="Proteomes" id="UP000756346">
    <property type="component" value="Unassembled WGS sequence"/>
</dbReference>
<proteinExistence type="predicted"/>
<dbReference type="RefSeq" id="XP_046005442.1">
    <property type="nucleotide sequence ID" value="XM_046157459.1"/>
</dbReference>
<keyword evidence="3" id="KW-1185">Reference proteome</keyword>